<dbReference type="CDD" id="cd00167">
    <property type="entry name" value="SANT"/>
    <property type="match status" value="1"/>
</dbReference>
<reference evidence="12" key="1">
    <citation type="submission" date="2022-07" db="EMBL/GenBank/DDBJ databases">
        <title>Phylogenomic reconstructions and comparative analyses of Kickxellomycotina fungi.</title>
        <authorList>
            <person name="Reynolds N.K."/>
            <person name="Stajich J.E."/>
            <person name="Barry K."/>
            <person name="Grigoriev I.V."/>
            <person name="Crous P."/>
            <person name="Smith M.E."/>
        </authorList>
    </citation>
    <scope>NUCLEOTIDE SEQUENCE</scope>
    <source>
        <strain evidence="12">RSA 567</strain>
    </source>
</reference>
<keyword evidence="4" id="KW-0539">Nucleus</keyword>
<evidence type="ECO:0000313" key="13">
    <source>
        <dbReference type="Proteomes" id="UP001151582"/>
    </source>
</evidence>
<evidence type="ECO:0000259" key="7">
    <source>
        <dbReference type="PROSITE" id="PS50090"/>
    </source>
</evidence>
<dbReference type="OrthoDB" id="118550at2759"/>
<feature type="region of interest" description="Disordered" evidence="6">
    <location>
        <begin position="820"/>
        <end position="894"/>
    </location>
</feature>
<dbReference type="InterPro" id="IPR007526">
    <property type="entry name" value="SWIRM"/>
</dbReference>
<feature type="compositionally biased region" description="Polar residues" evidence="6">
    <location>
        <begin position="884"/>
        <end position="894"/>
    </location>
</feature>
<evidence type="ECO:0000313" key="12">
    <source>
        <dbReference type="EMBL" id="KAJ1972883.1"/>
    </source>
</evidence>
<dbReference type="SMART" id="SM00717">
    <property type="entry name" value="SANT"/>
    <property type="match status" value="1"/>
</dbReference>
<keyword evidence="13" id="KW-1185">Reference proteome</keyword>
<dbReference type="InterPro" id="IPR036388">
    <property type="entry name" value="WH-like_DNA-bd_sf"/>
</dbReference>
<feature type="compositionally biased region" description="Low complexity" evidence="6">
    <location>
        <begin position="826"/>
        <end position="837"/>
    </location>
</feature>
<dbReference type="EMBL" id="JANBQB010000941">
    <property type="protein sequence ID" value="KAJ1972883.1"/>
    <property type="molecule type" value="Genomic_DNA"/>
</dbReference>
<organism evidence="12 13">
    <name type="scientific">Dimargaris verticillata</name>
    <dbReference type="NCBI Taxonomy" id="2761393"/>
    <lineage>
        <taxon>Eukaryota</taxon>
        <taxon>Fungi</taxon>
        <taxon>Fungi incertae sedis</taxon>
        <taxon>Zoopagomycota</taxon>
        <taxon>Kickxellomycotina</taxon>
        <taxon>Dimargaritomycetes</taxon>
        <taxon>Dimargaritales</taxon>
        <taxon>Dimargaritaceae</taxon>
        <taxon>Dimargaris</taxon>
    </lineage>
</organism>
<dbReference type="Gene3D" id="1.10.10.10">
    <property type="entry name" value="Winged helix-like DNA-binding domain superfamily/Winged helix DNA-binding domain"/>
    <property type="match status" value="1"/>
</dbReference>
<evidence type="ECO:0000256" key="3">
    <source>
        <dbReference type="ARBA" id="ARBA00023163"/>
    </source>
</evidence>
<keyword evidence="5" id="KW-0175">Coiled coil</keyword>
<keyword evidence="1" id="KW-0805">Transcription regulation</keyword>
<name>A0A9W8AYJ3_9FUNG</name>
<dbReference type="GO" id="GO:0042393">
    <property type="term" value="F:histone binding"/>
    <property type="evidence" value="ECO:0007669"/>
    <property type="project" value="TreeGrafter"/>
</dbReference>
<comment type="caution">
    <text evidence="12">The sequence shown here is derived from an EMBL/GenBank/DDBJ whole genome shotgun (WGS) entry which is preliminary data.</text>
</comment>
<evidence type="ECO:0000256" key="1">
    <source>
        <dbReference type="ARBA" id="ARBA00023015"/>
    </source>
</evidence>
<feature type="domain" description="Chromo" evidence="11">
    <location>
        <begin position="4"/>
        <end position="313"/>
    </location>
</feature>
<evidence type="ECO:0000256" key="2">
    <source>
        <dbReference type="ARBA" id="ARBA00023125"/>
    </source>
</evidence>
<dbReference type="InterPro" id="IPR036420">
    <property type="entry name" value="BRCT_dom_sf"/>
</dbReference>
<dbReference type="SUPFAM" id="SSF52113">
    <property type="entry name" value="BRCT domain"/>
    <property type="match status" value="1"/>
</dbReference>
<keyword evidence="3" id="KW-0804">Transcription</keyword>
<feature type="compositionally biased region" description="Polar residues" evidence="6">
    <location>
        <begin position="1015"/>
        <end position="1028"/>
    </location>
</feature>
<dbReference type="FunFam" id="1.10.10.60:FF:000014">
    <property type="entry name" value="SWI/SNF complex subunit SMARCC2 isoform C"/>
    <property type="match status" value="1"/>
</dbReference>
<dbReference type="InterPro" id="IPR009057">
    <property type="entry name" value="Homeodomain-like_sf"/>
</dbReference>
<dbReference type="InterPro" id="IPR017884">
    <property type="entry name" value="SANT_dom"/>
</dbReference>
<evidence type="ECO:0000256" key="4">
    <source>
        <dbReference type="ARBA" id="ARBA00023242"/>
    </source>
</evidence>
<feature type="compositionally biased region" description="Pro residues" evidence="6">
    <location>
        <begin position="1042"/>
        <end position="1056"/>
    </location>
</feature>
<keyword evidence="2" id="KW-0238">DNA-binding</keyword>
<feature type="domain" description="SANT" evidence="9">
    <location>
        <begin position="714"/>
        <end position="760"/>
    </location>
</feature>
<dbReference type="InterPro" id="IPR017930">
    <property type="entry name" value="Myb_dom"/>
</dbReference>
<dbReference type="Pfam" id="PF04433">
    <property type="entry name" value="SWIRM"/>
    <property type="match status" value="1"/>
</dbReference>
<dbReference type="PROSITE" id="PS52032">
    <property type="entry name" value="MARR_BRCT_CHROMO"/>
    <property type="match status" value="1"/>
</dbReference>
<evidence type="ECO:0000259" key="9">
    <source>
        <dbReference type="PROSITE" id="PS51293"/>
    </source>
</evidence>
<evidence type="ECO:0000256" key="6">
    <source>
        <dbReference type="SAM" id="MobiDB-lite"/>
    </source>
</evidence>
<dbReference type="GO" id="GO:0003677">
    <property type="term" value="F:DNA binding"/>
    <property type="evidence" value="ECO:0007669"/>
    <property type="project" value="UniProtKB-KW"/>
</dbReference>
<feature type="compositionally biased region" description="Basic and acidic residues" evidence="6">
    <location>
        <begin position="343"/>
        <end position="366"/>
    </location>
</feature>
<dbReference type="FunFam" id="1.10.10.10:FF:000020">
    <property type="entry name" value="SWI/SNF complex subunit SMARCC2 isoform c"/>
    <property type="match status" value="1"/>
</dbReference>
<dbReference type="PROSITE" id="PS50934">
    <property type="entry name" value="SWIRM"/>
    <property type="match status" value="1"/>
</dbReference>
<dbReference type="PROSITE" id="PS51293">
    <property type="entry name" value="SANT"/>
    <property type="match status" value="1"/>
</dbReference>
<dbReference type="InterPro" id="IPR032451">
    <property type="entry name" value="SMARCC_C"/>
</dbReference>
<dbReference type="GO" id="GO:0045893">
    <property type="term" value="P:positive regulation of DNA-templated transcription"/>
    <property type="evidence" value="ECO:0007669"/>
    <property type="project" value="TreeGrafter"/>
</dbReference>
<feature type="region of interest" description="Disordered" evidence="6">
    <location>
        <begin position="341"/>
        <end position="375"/>
    </location>
</feature>
<proteinExistence type="predicted"/>
<accession>A0A9W8AYJ3</accession>
<dbReference type="PROSITE" id="PS51294">
    <property type="entry name" value="HTH_MYB"/>
    <property type="match status" value="1"/>
</dbReference>
<dbReference type="GO" id="GO:0016514">
    <property type="term" value="C:SWI/SNF complex"/>
    <property type="evidence" value="ECO:0007669"/>
    <property type="project" value="TreeGrafter"/>
</dbReference>
<dbReference type="PROSITE" id="PS50090">
    <property type="entry name" value="MYB_LIKE"/>
    <property type="match status" value="1"/>
</dbReference>
<dbReference type="InterPro" id="IPR049898">
    <property type="entry name" value="MARR_BRCT_CHROMO"/>
</dbReference>
<feature type="domain" description="HTH myb-type" evidence="10">
    <location>
        <begin position="714"/>
        <end position="748"/>
    </location>
</feature>
<dbReference type="SUPFAM" id="SSF46689">
    <property type="entry name" value="Homeodomain-like"/>
    <property type="match status" value="2"/>
</dbReference>
<feature type="region of interest" description="Disordered" evidence="6">
    <location>
        <begin position="1010"/>
        <end position="1098"/>
    </location>
</feature>
<feature type="domain" description="Myb-like" evidence="7">
    <location>
        <begin position="714"/>
        <end position="756"/>
    </location>
</feature>
<feature type="non-terminal residue" evidence="12">
    <location>
        <position position="1"/>
    </location>
</feature>
<evidence type="ECO:0000259" key="11">
    <source>
        <dbReference type="PROSITE" id="PS52032"/>
    </source>
</evidence>
<gene>
    <name evidence="12" type="primary">ssr2</name>
    <name evidence="12" type="ORF">H4R34_005257</name>
</gene>
<dbReference type="CDD" id="cd02336">
    <property type="entry name" value="ZZ_RSC8"/>
    <property type="match status" value="1"/>
</dbReference>
<dbReference type="InterPro" id="IPR001005">
    <property type="entry name" value="SANT/Myb"/>
</dbReference>
<dbReference type="Pfam" id="PF16495">
    <property type="entry name" value="SWIRM-assoc_1"/>
    <property type="match status" value="1"/>
</dbReference>
<feature type="coiled-coil region" evidence="5">
    <location>
        <begin position="927"/>
        <end position="975"/>
    </location>
</feature>
<dbReference type="AlphaFoldDB" id="A0A9W8AYJ3"/>
<evidence type="ECO:0000256" key="5">
    <source>
        <dbReference type="SAM" id="Coils"/>
    </source>
</evidence>
<protein>
    <submittedName>
        <fullName evidence="12">SWI/SNF and RSC complex subunit Ssr2</fullName>
    </submittedName>
</protein>
<dbReference type="PANTHER" id="PTHR12802">
    <property type="entry name" value="SWI/SNF COMPLEX-RELATED"/>
    <property type="match status" value="1"/>
</dbReference>
<dbReference type="Proteomes" id="UP001151582">
    <property type="component" value="Unassembled WGS sequence"/>
</dbReference>
<feature type="domain" description="SWIRM" evidence="8">
    <location>
        <begin position="475"/>
        <end position="572"/>
    </location>
</feature>
<dbReference type="PANTHER" id="PTHR12802:SF41">
    <property type="entry name" value="BRAHMA ASSOCIATED PROTEIN 155 KDA"/>
    <property type="match status" value="1"/>
</dbReference>
<dbReference type="Pfam" id="PF00249">
    <property type="entry name" value="Myb_DNA-binding"/>
    <property type="match status" value="1"/>
</dbReference>
<sequence length="1098" mass="118965">LYQMTSATAPSSAIDRDFYLQPQVVDRLEPYRALLVDHESWLATDYPNQPTNHQLASLALDLVVAQDELLGRAVSERHRDRSSHTTLHNLPWLPKVPFACFTEPLVALQPITPSRSAPFYLITARTLQFLRARQATDLFAVKRADLGDEAVMQLFAAIEQALREAQAIRYPTVAFAAAVDSPTRANLTRAVEALRGSVVEQSASPSHVVYPSQTEDLRSPASGNPTHFRPVARLAGRVLVHWVSYPDSYDSWQLESSAYAVNLDTLGLSPSSRNVSTKWVEDSLLYNEWMNAEDYEVDLSAAESTQALPAVSAKRKFPVPLEGAPESSDKRHKADNATVAPEDFVKFDQPPVHDKLTHVNLDDPEARAAAPGRRSEFEPVVAGEVANISHTESSMQAEPTSALEAKLDQQSESLAVAAENPDTMQTEGPAEALAANDAAAAHQPPKDEAPLPTALAPEEVQDRAREYLAQQTYEVVIPSYSAWFAMDKVHQNEVRALPEFFNGRNRSKTPAIYKDYRDFMINTYRLNPTEYLTFTACRRNLTGDVCAIMRVHAFLEQWGLINYQVDPDTRPSIVGPPFTGHFKITADTPRGLQPFLPNVSVTSAANQRASTTPAPKGALNMALRKHMYEDATANGTKPSPDQSACTPAAAPTARYYCFTCGVECTKQRYHCAKVKRMDLCPPCYLEGRFPSTLFSGDFVKLESSSLKQTQGDLWTDEETLLLLEGIEMYDNDWFRIADHVGTRTREQCVAQFLQLPIEDPYLESSMAQLGPLQYQQNIPFSQANNPVMSVVAFLAANVNPGVAAAAAQSALKELAASAGKDKAKSKASAKSDVAPAATSEPKVDTPAAPATTNGSADMEVDTANAEAPQTVPDADTKDGDASTAPDSQASLDRSSVTRAAMAALGAAAAKAHTLATYEERQIQSLVQQAVETQLKKLELKMREFEELEAYVHSQQQELERERLKLVQERLQLRKAASAAPVSSATTPTVASNTEATLTTVVAPATSVDAVASTPAAPSQPNSGPTADQRSPDVSMAQAPALISPPNPAADSAPPPSALATAEPGLDAAAPSEPRENSEPAMATTPDASTMFSDTPMAE</sequence>
<dbReference type="InterPro" id="IPR041984">
    <property type="entry name" value="Rsc8/Ssr1/Ssr2_ZZ"/>
</dbReference>
<dbReference type="Gene3D" id="1.10.10.60">
    <property type="entry name" value="Homeodomain-like"/>
    <property type="match status" value="1"/>
</dbReference>
<dbReference type="SUPFAM" id="SSF57850">
    <property type="entry name" value="RING/U-box"/>
    <property type="match status" value="1"/>
</dbReference>
<evidence type="ECO:0000259" key="10">
    <source>
        <dbReference type="PROSITE" id="PS51294"/>
    </source>
</evidence>
<evidence type="ECO:0000259" key="8">
    <source>
        <dbReference type="PROSITE" id="PS50934"/>
    </source>
</evidence>